<evidence type="ECO:0000313" key="1">
    <source>
        <dbReference type="EMBL" id="ESO01538.1"/>
    </source>
</evidence>
<reference evidence="3" key="1">
    <citation type="submission" date="2012-12" db="EMBL/GenBank/DDBJ databases">
        <authorList>
            <person name="Hellsten U."/>
            <person name="Grimwood J."/>
            <person name="Chapman J.A."/>
            <person name="Shapiro H."/>
            <person name="Aerts A."/>
            <person name="Otillar R.P."/>
            <person name="Terry A.Y."/>
            <person name="Boore J.L."/>
            <person name="Simakov O."/>
            <person name="Marletaz F."/>
            <person name="Cho S.-J."/>
            <person name="Edsinger-Gonzales E."/>
            <person name="Havlak P."/>
            <person name="Kuo D.-H."/>
            <person name="Larsson T."/>
            <person name="Lv J."/>
            <person name="Arendt D."/>
            <person name="Savage R."/>
            <person name="Osoegawa K."/>
            <person name="de Jong P."/>
            <person name="Lindberg D.R."/>
            <person name="Seaver E.C."/>
            <person name="Weisblat D.A."/>
            <person name="Putnam N.H."/>
            <person name="Grigoriev I.V."/>
            <person name="Rokhsar D.S."/>
        </authorList>
    </citation>
    <scope>NUCLEOTIDE SEQUENCE</scope>
</reference>
<dbReference type="InParanoid" id="T1F869"/>
<keyword evidence="3" id="KW-1185">Reference proteome</keyword>
<reference evidence="2" key="3">
    <citation type="submission" date="2015-06" db="UniProtKB">
        <authorList>
            <consortium name="EnsemblMetazoa"/>
        </authorList>
    </citation>
    <scope>IDENTIFICATION</scope>
</reference>
<dbReference type="Proteomes" id="UP000015101">
    <property type="component" value="Unassembled WGS sequence"/>
</dbReference>
<organism evidence="2 3">
    <name type="scientific">Helobdella robusta</name>
    <name type="common">Californian leech</name>
    <dbReference type="NCBI Taxonomy" id="6412"/>
    <lineage>
        <taxon>Eukaryota</taxon>
        <taxon>Metazoa</taxon>
        <taxon>Spiralia</taxon>
        <taxon>Lophotrochozoa</taxon>
        <taxon>Annelida</taxon>
        <taxon>Clitellata</taxon>
        <taxon>Hirudinea</taxon>
        <taxon>Rhynchobdellida</taxon>
        <taxon>Glossiphoniidae</taxon>
        <taxon>Helobdella</taxon>
    </lineage>
</organism>
<dbReference type="EnsemblMetazoa" id="HelroT174496">
    <property type="protein sequence ID" value="HelroP174496"/>
    <property type="gene ID" value="HelroG174496"/>
</dbReference>
<proteinExistence type="predicted"/>
<dbReference type="CTD" id="20205018"/>
<evidence type="ECO:0000313" key="3">
    <source>
        <dbReference type="Proteomes" id="UP000015101"/>
    </source>
</evidence>
<dbReference type="OrthoDB" id="418748at2759"/>
<dbReference type="EMBL" id="AMQM01004929">
    <property type="status" value="NOT_ANNOTATED_CDS"/>
    <property type="molecule type" value="Genomic_DNA"/>
</dbReference>
<name>T1F869_HELRO</name>
<dbReference type="KEGG" id="hro:HELRODRAFT_174496"/>
<sequence>MGHDDGLYKFFWVGCEKGIAGVGVLVAEKWIDSVVEMRHVNERVVNERVMVLRIAIGKSLLNIVSVYAPQLVICEMNLSGKLAKKKEVFISKCRVWKLKEEEPRRVFQEKIQEKADVRKRRDVRVGCFKGLDGKLLTAKDNVKERCKDYFEKLFNEGYEWDKDGLSKVNMVSGPAEIVTYRDVKFAIFKAKSGKAAGPSGLVLEMLRASENVGVQWTKDLFNAIVREGKVSNDLKKSERKIGKTGTF</sequence>
<gene>
    <name evidence="2" type="primary">20205018</name>
    <name evidence="1" type="ORF">HELRODRAFT_174496</name>
</gene>
<reference evidence="1 3" key="2">
    <citation type="journal article" date="2013" name="Nature">
        <title>Insights into bilaterian evolution from three spiralian genomes.</title>
        <authorList>
            <person name="Simakov O."/>
            <person name="Marletaz F."/>
            <person name="Cho S.J."/>
            <person name="Edsinger-Gonzales E."/>
            <person name="Havlak P."/>
            <person name="Hellsten U."/>
            <person name="Kuo D.H."/>
            <person name="Larsson T."/>
            <person name="Lv J."/>
            <person name="Arendt D."/>
            <person name="Savage R."/>
            <person name="Osoegawa K."/>
            <person name="de Jong P."/>
            <person name="Grimwood J."/>
            <person name="Chapman J.A."/>
            <person name="Shapiro H."/>
            <person name="Aerts A."/>
            <person name="Otillar R.P."/>
            <person name="Terry A.Y."/>
            <person name="Boore J.L."/>
            <person name="Grigoriev I.V."/>
            <person name="Lindberg D.R."/>
            <person name="Seaver E.C."/>
            <person name="Weisblat D.A."/>
            <person name="Putnam N.H."/>
            <person name="Rokhsar D.S."/>
        </authorList>
    </citation>
    <scope>NUCLEOTIDE SEQUENCE</scope>
</reference>
<evidence type="ECO:0000313" key="2">
    <source>
        <dbReference type="EnsemblMetazoa" id="HelroP174496"/>
    </source>
</evidence>
<dbReference type="AlphaFoldDB" id="T1F869"/>
<dbReference type="EMBL" id="KB096743">
    <property type="protein sequence ID" value="ESO01538.1"/>
    <property type="molecule type" value="Genomic_DNA"/>
</dbReference>
<dbReference type="GeneID" id="20205018"/>
<dbReference type="HOGENOM" id="CLU_1125598_0_0_1"/>
<accession>T1F869</accession>
<dbReference type="RefSeq" id="XP_009020192.1">
    <property type="nucleotide sequence ID" value="XM_009021944.1"/>
</dbReference>
<protein>
    <submittedName>
        <fullName evidence="1 2">Uncharacterized protein</fullName>
    </submittedName>
</protein>